<evidence type="ECO:0000313" key="1">
    <source>
        <dbReference type="EMBL" id="SPC87292.1"/>
    </source>
</evidence>
<protein>
    <submittedName>
        <fullName evidence="1">Uncharacterized protein</fullName>
    </submittedName>
</protein>
<dbReference type="EMBL" id="OIVN01000910">
    <property type="protein sequence ID" value="SPC87292.1"/>
    <property type="molecule type" value="Genomic_DNA"/>
</dbReference>
<proteinExistence type="predicted"/>
<name>A0A2N9FJ71_FAGSY</name>
<organism evidence="1">
    <name type="scientific">Fagus sylvatica</name>
    <name type="common">Beechnut</name>
    <dbReference type="NCBI Taxonomy" id="28930"/>
    <lineage>
        <taxon>Eukaryota</taxon>
        <taxon>Viridiplantae</taxon>
        <taxon>Streptophyta</taxon>
        <taxon>Embryophyta</taxon>
        <taxon>Tracheophyta</taxon>
        <taxon>Spermatophyta</taxon>
        <taxon>Magnoliopsida</taxon>
        <taxon>eudicotyledons</taxon>
        <taxon>Gunneridae</taxon>
        <taxon>Pentapetalae</taxon>
        <taxon>rosids</taxon>
        <taxon>fabids</taxon>
        <taxon>Fagales</taxon>
        <taxon>Fagaceae</taxon>
        <taxon>Fagus</taxon>
    </lineage>
</organism>
<sequence>MERKSCCGGRSYVSTPCTKMPKKKQVVTPKKEELDVKQEMTKKETAEDFKGKSTCGARVVRSPKTEEKETASVKNEEPMLHVVVLVGLSLSLSVF</sequence>
<reference evidence="1" key="1">
    <citation type="submission" date="2018-02" db="EMBL/GenBank/DDBJ databases">
        <authorList>
            <person name="Cohen D.B."/>
            <person name="Kent A.D."/>
        </authorList>
    </citation>
    <scope>NUCLEOTIDE SEQUENCE</scope>
</reference>
<accession>A0A2N9FJ71</accession>
<gene>
    <name evidence="1" type="ORF">FSB_LOCUS15174</name>
</gene>
<dbReference type="AlphaFoldDB" id="A0A2N9FJ71"/>